<keyword evidence="2" id="KW-1185">Reference proteome</keyword>
<evidence type="ECO:0000313" key="2">
    <source>
        <dbReference type="Proteomes" id="UP001291623"/>
    </source>
</evidence>
<dbReference type="EMBL" id="JAVYJV010000003">
    <property type="protein sequence ID" value="KAK4376298.1"/>
    <property type="molecule type" value="Genomic_DNA"/>
</dbReference>
<protein>
    <submittedName>
        <fullName evidence="1">Uncharacterized protein</fullName>
    </submittedName>
</protein>
<reference evidence="1" key="1">
    <citation type="submission" date="2023-12" db="EMBL/GenBank/DDBJ databases">
        <title>Genome assembly of Anisodus tanguticus.</title>
        <authorList>
            <person name="Wang Y.-J."/>
        </authorList>
    </citation>
    <scope>NUCLEOTIDE SEQUENCE</scope>
    <source>
        <strain evidence="1">KB-2021</strain>
        <tissue evidence="1">Leaf</tissue>
    </source>
</reference>
<organism evidence="1 2">
    <name type="scientific">Anisodus tanguticus</name>
    <dbReference type="NCBI Taxonomy" id="243964"/>
    <lineage>
        <taxon>Eukaryota</taxon>
        <taxon>Viridiplantae</taxon>
        <taxon>Streptophyta</taxon>
        <taxon>Embryophyta</taxon>
        <taxon>Tracheophyta</taxon>
        <taxon>Spermatophyta</taxon>
        <taxon>Magnoliopsida</taxon>
        <taxon>eudicotyledons</taxon>
        <taxon>Gunneridae</taxon>
        <taxon>Pentapetalae</taxon>
        <taxon>asterids</taxon>
        <taxon>lamiids</taxon>
        <taxon>Solanales</taxon>
        <taxon>Solanaceae</taxon>
        <taxon>Solanoideae</taxon>
        <taxon>Hyoscyameae</taxon>
        <taxon>Anisodus</taxon>
    </lineage>
</organism>
<evidence type="ECO:0000313" key="1">
    <source>
        <dbReference type="EMBL" id="KAK4376298.1"/>
    </source>
</evidence>
<accession>A0AAE1VMV1</accession>
<comment type="caution">
    <text evidence="1">The sequence shown here is derived from an EMBL/GenBank/DDBJ whole genome shotgun (WGS) entry which is preliminary data.</text>
</comment>
<proteinExistence type="predicted"/>
<name>A0AAE1VMV1_9SOLA</name>
<dbReference type="Proteomes" id="UP001291623">
    <property type="component" value="Unassembled WGS sequence"/>
</dbReference>
<dbReference type="AlphaFoldDB" id="A0AAE1VMV1"/>
<gene>
    <name evidence="1" type="ORF">RND71_006975</name>
</gene>
<sequence length="80" mass="9094">MSPRKLLLAKCIKLSPSAENVFEFVDMDKEKVSVSPDTVLEDFFRTAVSESDSSKASTSELEVAKKNREFFKMGWIFRAI</sequence>